<evidence type="ECO:0000259" key="3">
    <source>
        <dbReference type="PROSITE" id="PS51186"/>
    </source>
</evidence>
<proteinExistence type="predicted"/>
<accession>A0ABT0N1T5</accession>
<name>A0ABT0N1T5_9GAMM</name>
<dbReference type="EMBL" id="JAKIKT010000001">
    <property type="protein sequence ID" value="MCL2912393.1"/>
    <property type="molecule type" value="Genomic_DNA"/>
</dbReference>
<reference evidence="4 5" key="1">
    <citation type="submission" date="2022-01" db="EMBL/GenBank/DDBJ databases">
        <title>Whole genome-based taxonomy of the Shewanellaceae.</title>
        <authorList>
            <person name="Martin-Rodriguez A.J."/>
        </authorList>
    </citation>
    <scope>NUCLEOTIDE SEQUENCE [LARGE SCALE GENOMIC DNA]</scope>
    <source>
        <strain evidence="4 5">DSM 21332</strain>
    </source>
</reference>
<comment type="caution">
    <text evidence="4">The sequence shown here is derived from an EMBL/GenBank/DDBJ whole genome shotgun (WGS) entry which is preliminary data.</text>
</comment>
<evidence type="ECO:0000256" key="1">
    <source>
        <dbReference type="ARBA" id="ARBA00022679"/>
    </source>
</evidence>
<gene>
    <name evidence="4" type="ORF">L2725_01105</name>
</gene>
<feature type="domain" description="N-acetyltransferase" evidence="3">
    <location>
        <begin position="1"/>
        <end position="141"/>
    </location>
</feature>
<dbReference type="InterPro" id="IPR016181">
    <property type="entry name" value="Acyl_CoA_acyltransferase"/>
</dbReference>
<dbReference type="PROSITE" id="PS51186">
    <property type="entry name" value="GNAT"/>
    <property type="match status" value="1"/>
</dbReference>
<dbReference type="InterPro" id="IPR000182">
    <property type="entry name" value="GNAT_dom"/>
</dbReference>
<dbReference type="SUPFAM" id="SSF55729">
    <property type="entry name" value="Acyl-CoA N-acyltransferases (Nat)"/>
    <property type="match status" value="1"/>
</dbReference>
<sequence>MEVTLVKSSDPLFAERLAKANMDTYYQARGKVWDHQGFLVGWEALDNYDIYADNERIGIVCLKYSDDTTLLWDLQILPELQGKGMGSRCMDLVIKHARQRGSANLALNVFSENPAIKLYESKGFIRTSEAKGLINMQLPLS</sequence>
<organism evidence="4 5">
    <name type="scientific">Shewanella corallii</name>
    <dbReference type="NCBI Taxonomy" id="560080"/>
    <lineage>
        <taxon>Bacteria</taxon>
        <taxon>Pseudomonadati</taxon>
        <taxon>Pseudomonadota</taxon>
        <taxon>Gammaproteobacteria</taxon>
        <taxon>Alteromonadales</taxon>
        <taxon>Shewanellaceae</taxon>
        <taxon>Shewanella</taxon>
    </lineage>
</organism>
<evidence type="ECO:0000256" key="2">
    <source>
        <dbReference type="ARBA" id="ARBA00023315"/>
    </source>
</evidence>
<keyword evidence="5" id="KW-1185">Reference proteome</keyword>
<keyword evidence="2" id="KW-0012">Acyltransferase</keyword>
<keyword evidence="1" id="KW-0808">Transferase</keyword>
<dbReference type="RefSeq" id="WP_249247224.1">
    <property type="nucleotide sequence ID" value="NZ_JAKIKT010000001.1"/>
</dbReference>
<dbReference type="PANTHER" id="PTHR43420">
    <property type="entry name" value="ACETYLTRANSFERASE"/>
    <property type="match status" value="1"/>
</dbReference>
<dbReference type="CDD" id="cd04301">
    <property type="entry name" value="NAT_SF"/>
    <property type="match status" value="1"/>
</dbReference>
<dbReference type="Pfam" id="PF00583">
    <property type="entry name" value="Acetyltransf_1"/>
    <property type="match status" value="1"/>
</dbReference>
<evidence type="ECO:0000313" key="5">
    <source>
        <dbReference type="Proteomes" id="UP001202831"/>
    </source>
</evidence>
<dbReference type="InterPro" id="IPR050680">
    <property type="entry name" value="YpeA/RimI_acetyltransf"/>
</dbReference>
<dbReference type="Proteomes" id="UP001202831">
    <property type="component" value="Unassembled WGS sequence"/>
</dbReference>
<evidence type="ECO:0000313" key="4">
    <source>
        <dbReference type="EMBL" id="MCL2912393.1"/>
    </source>
</evidence>
<dbReference type="Gene3D" id="3.40.630.30">
    <property type="match status" value="1"/>
</dbReference>
<protein>
    <submittedName>
        <fullName evidence="4">GNAT family N-acetyltransferase</fullName>
    </submittedName>
</protein>